<dbReference type="SMART" id="SM00857">
    <property type="entry name" value="Resolvase"/>
    <property type="match status" value="1"/>
</dbReference>
<comment type="caution">
    <text evidence="8">The sequence shown here is derived from an EMBL/GenBank/DDBJ whole genome shotgun (WGS) entry which is preliminary data.</text>
</comment>
<dbReference type="PROSITE" id="PS00397">
    <property type="entry name" value="RECOMBINASES_1"/>
    <property type="match status" value="1"/>
</dbReference>
<dbReference type="GO" id="GO:0003677">
    <property type="term" value="F:DNA binding"/>
    <property type="evidence" value="ECO:0007669"/>
    <property type="project" value="UniProtKB-KW"/>
</dbReference>
<dbReference type="SUPFAM" id="SSF53041">
    <property type="entry name" value="Resolvase-like"/>
    <property type="match status" value="1"/>
</dbReference>
<evidence type="ECO:0000256" key="5">
    <source>
        <dbReference type="PIRSR" id="PIRSR606118-50"/>
    </source>
</evidence>
<comment type="similarity">
    <text evidence="1">Belongs to the site-specific recombinase resolvase family.</text>
</comment>
<evidence type="ECO:0000256" key="6">
    <source>
        <dbReference type="PROSITE-ProRule" id="PRU10137"/>
    </source>
</evidence>
<dbReference type="AlphaFoldDB" id="A0A1Q6R2Z5"/>
<dbReference type="PANTHER" id="PTHR30461:SF26">
    <property type="entry name" value="RESOLVASE HOMOLOG YNEB"/>
    <property type="match status" value="1"/>
</dbReference>
<organism evidence="8 9">
    <name type="scientific">Phascolarctobacterium succinatutens</name>
    <dbReference type="NCBI Taxonomy" id="626940"/>
    <lineage>
        <taxon>Bacteria</taxon>
        <taxon>Bacillati</taxon>
        <taxon>Bacillota</taxon>
        <taxon>Negativicutes</taxon>
        <taxon>Acidaminococcales</taxon>
        <taxon>Acidaminococcaceae</taxon>
        <taxon>Phascolarctobacterium</taxon>
    </lineage>
</organism>
<dbReference type="STRING" id="626940.BHW43_08845"/>
<proteinExistence type="inferred from homology"/>
<keyword evidence="4" id="KW-0233">DNA recombination</keyword>
<evidence type="ECO:0000313" key="8">
    <source>
        <dbReference type="EMBL" id="OLA36735.1"/>
    </source>
</evidence>
<dbReference type="RefSeq" id="WP_303680271.1">
    <property type="nucleotide sequence ID" value="NZ_JAGZDY010000002.1"/>
</dbReference>
<dbReference type="PANTHER" id="PTHR30461">
    <property type="entry name" value="DNA-INVERTASE FROM LAMBDOID PROPHAGE"/>
    <property type="match status" value="1"/>
</dbReference>
<sequence>MANVAYIRVSSQQQDLGRQKYLFSERNIKIDKVFEEKISGKNMDREVFKQMMDWVREGDVLYIESFSRLARNTRDLLDIVERLKSKSVKLVSLKENFDTTTPQGKLMLGVFACLYEFERECMLERQKESYEARRSAGLPVGRPKIKISKTFKKNYEKWAADPKAYTATQFMKDEKLSRTTFYRLLNEYKESLNSSKNNLLWGGSSL</sequence>
<dbReference type="InterPro" id="IPR006118">
    <property type="entry name" value="Recombinase_CS"/>
</dbReference>
<dbReference type="PROSITE" id="PS51736">
    <property type="entry name" value="RECOMBINASES_3"/>
    <property type="match status" value="1"/>
</dbReference>
<dbReference type="InterPro" id="IPR006119">
    <property type="entry name" value="Resolv_N"/>
</dbReference>
<evidence type="ECO:0000256" key="3">
    <source>
        <dbReference type="ARBA" id="ARBA00023125"/>
    </source>
</evidence>
<keyword evidence="3" id="KW-0238">DNA-binding</keyword>
<dbReference type="CDD" id="cd03768">
    <property type="entry name" value="SR_ResInv"/>
    <property type="match status" value="1"/>
</dbReference>
<dbReference type="Pfam" id="PF00239">
    <property type="entry name" value="Resolvase"/>
    <property type="match status" value="1"/>
</dbReference>
<dbReference type="EMBL" id="MNTG01000041">
    <property type="protein sequence ID" value="OLA36735.1"/>
    <property type="molecule type" value="Genomic_DNA"/>
</dbReference>
<keyword evidence="2" id="KW-0229">DNA integration</keyword>
<dbReference type="GO" id="GO:0015074">
    <property type="term" value="P:DNA integration"/>
    <property type="evidence" value="ECO:0007669"/>
    <property type="project" value="UniProtKB-KW"/>
</dbReference>
<feature type="domain" description="Resolvase/invertase-type recombinase catalytic" evidence="7">
    <location>
        <begin position="2"/>
        <end position="137"/>
    </location>
</feature>
<evidence type="ECO:0000256" key="4">
    <source>
        <dbReference type="ARBA" id="ARBA00023172"/>
    </source>
</evidence>
<protein>
    <recommendedName>
        <fullName evidence="7">Resolvase/invertase-type recombinase catalytic domain-containing protein</fullName>
    </recommendedName>
</protein>
<evidence type="ECO:0000256" key="2">
    <source>
        <dbReference type="ARBA" id="ARBA00022908"/>
    </source>
</evidence>
<dbReference type="Gene3D" id="3.40.50.1390">
    <property type="entry name" value="Resolvase, N-terminal catalytic domain"/>
    <property type="match status" value="1"/>
</dbReference>
<accession>A0A1Q6R2Z5</accession>
<dbReference type="GO" id="GO:0000150">
    <property type="term" value="F:DNA strand exchange activity"/>
    <property type="evidence" value="ECO:0007669"/>
    <property type="project" value="InterPro"/>
</dbReference>
<dbReference type="InterPro" id="IPR036162">
    <property type="entry name" value="Resolvase-like_N_sf"/>
</dbReference>
<gene>
    <name evidence="8" type="ORF">BHW43_08845</name>
</gene>
<reference evidence="8 9" key="1">
    <citation type="journal article" date="2016" name="Nat. Biotechnol.">
        <title>Measurement of bacterial replication rates in microbial communities.</title>
        <authorList>
            <person name="Brown C.T."/>
            <person name="Olm M.R."/>
            <person name="Thomas B.C."/>
            <person name="Banfield J.F."/>
        </authorList>
    </citation>
    <scope>NUCLEOTIDE SEQUENCE [LARGE SCALE GENOMIC DNA]</scope>
    <source>
        <strain evidence="8">46_33</strain>
    </source>
</reference>
<evidence type="ECO:0000256" key="1">
    <source>
        <dbReference type="ARBA" id="ARBA00009913"/>
    </source>
</evidence>
<feature type="active site" description="O-(5'-phospho-DNA)-serine intermediate" evidence="5 6">
    <location>
        <position position="10"/>
    </location>
</feature>
<evidence type="ECO:0000313" key="9">
    <source>
        <dbReference type="Proteomes" id="UP000186777"/>
    </source>
</evidence>
<evidence type="ECO:0000259" key="7">
    <source>
        <dbReference type="PROSITE" id="PS51736"/>
    </source>
</evidence>
<name>A0A1Q6R2Z5_9FIRM</name>
<dbReference type="Proteomes" id="UP000186777">
    <property type="component" value="Unassembled WGS sequence"/>
</dbReference>
<dbReference type="InterPro" id="IPR050639">
    <property type="entry name" value="SSR_resolvase"/>
</dbReference>